<reference evidence="7" key="1">
    <citation type="journal article" date="2020" name="Stud. Mycol.">
        <title>101 Dothideomycetes genomes: a test case for predicting lifestyles and emergence of pathogens.</title>
        <authorList>
            <person name="Haridas S."/>
            <person name="Albert R."/>
            <person name="Binder M."/>
            <person name="Bloem J."/>
            <person name="Labutti K."/>
            <person name="Salamov A."/>
            <person name="Andreopoulos B."/>
            <person name="Baker S."/>
            <person name="Barry K."/>
            <person name="Bills G."/>
            <person name="Bluhm B."/>
            <person name="Cannon C."/>
            <person name="Castanera R."/>
            <person name="Culley D."/>
            <person name="Daum C."/>
            <person name="Ezra D."/>
            <person name="Gonzalez J."/>
            <person name="Henrissat B."/>
            <person name="Kuo A."/>
            <person name="Liang C."/>
            <person name="Lipzen A."/>
            <person name="Lutzoni F."/>
            <person name="Magnuson J."/>
            <person name="Mondo S."/>
            <person name="Nolan M."/>
            <person name="Ohm R."/>
            <person name="Pangilinan J."/>
            <person name="Park H.-J."/>
            <person name="Ramirez L."/>
            <person name="Alfaro M."/>
            <person name="Sun H."/>
            <person name="Tritt A."/>
            <person name="Yoshinaga Y."/>
            <person name="Zwiers L.-H."/>
            <person name="Turgeon B."/>
            <person name="Goodwin S."/>
            <person name="Spatafora J."/>
            <person name="Crous P."/>
            <person name="Grigoriev I."/>
        </authorList>
    </citation>
    <scope>NUCLEOTIDE SEQUENCE</scope>
    <source>
        <strain evidence="7">CBS 122367</strain>
    </source>
</reference>
<name>A0A6G1IUK1_9PLEO</name>
<dbReference type="InterPro" id="IPR001680">
    <property type="entry name" value="WD40_rpt"/>
</dbReference>
<dbReference type="PANTHER" id="PTHR22847:SF637">
    <property type="entry name" value="WD REPEAT DOMAIN 5B"/>
    <property type="match status" value="1"/>
</dbReference>
<dbReference type="AlphaFoldDB" id="A0A6G1IUK1"/>
<comment type="similarity">
    <text evidence="3">Belongs to the WD repeat MDV1/CAF4 family.</text>
</comment>
<sequence>MQDRWSNCLSTLEGHSASVWSVAFSHDSTRLASASDDRTVKVWDARSGECLSTIKVEEPLYSISFDSSDRCLRTGIGVIDISALPMLTPAMIGANPQIPQYQGVNLSAAGVWITYSSKKLLWLPSEYQPSCSAVLGNVIAIGVGSGRVWICEGQSSML</sequence>
<evidence type="ECO:0000313" key="7">
    <source>
        <dbReference type="EMBL" id="KAF2681633.1"/>
    </source>
</evidence>
<dbReference type="PANTHER" id="PTHR22847">
    <property type="entry name" value="WD40 REPEAT PROTEIN"/>
    <property type="match status" value="1"/>
</dbReference>
<keyword evidence="2" id="KW-0677">Repeat</keyword>
<dbReference type="SMART" id="SM00320">
    <property type="entry name" value="WD40"/>
    <property type="match status" value="1"/>
</dbReference>
<dbReference type="GO" id="GO:1990234">
    <property type="term" value="C:transferase complex"/>
    <property type="evidence" value="ECO:0007669"/>
    <property type="project" value="UniProtKB-ARBA"/>
</dbReference>
<comment type="function">
    <text evidence="5">Involved in mitochondrial fission. Acts as an adapter protein required to form mitochondrial fission complexes. Formation of these complexes is required to promote constriction and fission of the mitochondrial compartment at a late step in mitochondrial division.</text>
</comment>
<dbReference type="InterPro" id="IPR036322">
    <property type="entry name" value="WD40_repeat_dom_sf"/>
</dbReference>
<organism evidence="7 8">
    <name type="scientific">Lentithecium fluviatile CBS 122367</name>
    <dbReference type="NCBI Taxonomy" id="1168545"/>
    <lineage>
        <taxon>Eukaryota</taxon>
        <taxon>Fungi</taxon>
        <taxon>Dikarya</taxon>
        <taxon>Ascomycota</taxon>
        <taxon>Pezizomycotina</taxon>
        <taxon>Dothideomycetes</taxon>
        <taxon>Pleosporomycetidae</taxon>
        <taxon>Pleosporales</taxon>
        <taxon>Massarineae</taxon>
        <taxon>Lentitheciaceae</taxon>
        <taxon>Lentithecium</taxon>
    </lineage>
</organism>
<proteinExistence type="inferred from homology"/>
<evidence type="ECO:0000256" key="2">
    <source>
        <dbReference type="ARBA" id="ARBA00022737"/>
    </source>
</evidence>
<dbReference type="OrthoDB" id="5240432at2759"/>
<keyword evidence="1 6" id="KW-0853">WD repeat</keyword>
<dbReference type="Pfam" id="PF00400">
    <property type="entry name" value="WD40"/>
    <property type="match status" value="1"/>
</dbReference>
<evidence type="ECO:0000256" key="6">
    <source>
        <dbReference type="PROSITE-ProRule" id="PRU00221"/>
    </source>
</evidence>
<dbReference type="PROSITE" id="PS50082">
    <property type="entry name" value="WD_REPEATS_2"/>
    <property type="match status" value="1"/>
</dbReference>
<evidence type="ECO:0000313" key="8">
    <source>
        <dbReference type="Proteomes" id="UP000799291"/>
    </source>
</evidence>
<evidence type="ECO:0000256" key="1">
    <source>
        <dbReference type="ARBA" id="ARBA00022574"/>
    </source>
</evidence>
<keyword evidence="8" id="KW-1185">Reference proteome</keyword>
<evidence type="ECO:0000256" key="3">
    <source>
        <dbReference type="ARBA" id="ARBA00038415"/>
    </source>
</evidence>
<accession>A0A6G1IUK1</accession>
<dbReference type="PROSITE" id="PS00678">
    <property type="entry name" value="WD_REPEATS_1"/>
    <property type="match status" value="1"/>
</dbReference>
<dbReference type="InterPro" id="IPR015943">
    <property type="entry name" value="WD40/YVTN_repeat-like_dom_sf"/>
</dbReference>
<dbReference type="InterPro" id="IPR019775">
    <property type="entry name" value="WD40_repeat_CS"/>
</dbReference>
<dbReference type="EMBL" id="MU005590">
    <property type="protein sequence ID" value="KAF2681633.1"/>
    <property type="molecule type" value="Genomic_DNA"/>
</dbReference>
<dbReference type="Gene3D" id="2.130.10.10">
    <property type="entry name" value="YVTN repeat-like/Quinoprotein amine dehydrogenase"/>
    <property type="match status" value="1"/>
</dbReference>
<gene>
    <name evidence="7" type="ORF">K458DRAFT_456633</name>
</gene>
<evidence type="ECO:0000256" key="5">
    <source>
        <dbReference type="ARBA" id="ARBA00043913"/>
    </source>
</evidence>
<dbReference type="Proteomes" id="UP000799291">
    <property type="component" value="Unassembled WGS sequence"/>
</dbReference>
<evidence type="ECO:0000256" key="4">
    <source>
        <dbReference type="ARBA" id="ARBA00039789"/>
    </source>
</evidence>
<dbReference type="SUPFAM" id="SSF50978">
    <property type="entry name" value="WD40 repeat-like"/>
    <property type="match status" value="1"/>
</dbReference>
<protein>
    <recommendedName>
        <fullName evidence="4">Mitochondrial division protein 1</fullName>
    </recommendedName>
</protein>
<feature type="repeat" description="WD" evidence="6">
    <location>
        <begin position="12"/>
        <end position="53"/>
    </location>
</feature>
<dbReference type="PROSITE" id="PS50294">
    <property type="entry name" value="WD_REPEATS_REGION"/>
    <property type="match status" value="1"/>
</dbReference>